<accession>A0AAW0PK88</accession>
<evidence type="ECO:0000313" key="2">
    <source>
        <dbReference type="EMBL" id="KAK7929144.1"/>
    </source>
</evidence>
<comment type="caution">
    <text evidence="2">The sequence shown here is derived from an EMBL/GenBank/DDBJ whole genome shotgun (WGS) entry which is preliminary data.</text>
</comment>
<gene>
    <name evidence="2" type="ORF">WMY93_005539</name>
</gene>
<feature type="compositionally biased region" description="Low complexity" evidence="1">
    <location>
        <begin position="80"/>
        <end position="91"/>
    </location>
</feature>
<dbReference type="EMBL" id="JBBPFD010000004">
    <property type="protein sequence ID" value="KAK7929144.1"/>
    <property type="molecule type" value="Genomic_DNA"/>
</dbReference>
<reference evidence="3" key="1">
    <citation type="submission" date="2024-04" db="EMBL/GenBank/DDBJ databases">
        <title>Salinicola lusitanus LLJ914,a marine bacterium isolated from the Okinawa Trough.</title>
        <authorList>
            <person name="Li J."/>
        </authorList>
    </citation>
    <scope>NUCLEOTIDE SEQUENCE [LARGE SCALE GENOMIC DNA]</scope>
</reference>
<evidence type="ECO:0000313" key="3">
    <source>
        <dbReference type="Proteomes" id="UP001460270"/>
    </source>
</evidence>
<dbReference type="AlphaFoldDB" id="A0AAW0PK88"/>
<evidence type="ECO:0000256" key="1">
    <source>
        <dbReference type="SAM" id="MobiDB-lite"/>
    </source>
</evidence>
<organism evidence="2 3">
    <name type="scientific">Mugilogobius chulae</name>
    <name type="common">yellowstripe goby</name>
    <dbReference type="NCBI Taxonomy" id="88201"/>
    <lineage>
        <taxon>Eukaryota</taxon>
        <taxon>Metazoa</taxon>
        <taxon>Chordata</taxon>
        <taxon>Craniata</taxon>
        <taxon>Vertebrata</taxon>
        <taxon>Euteleostomi</taxon>
        <taxon>Actinopterygii</taxon>
        <taxon>Neopterygii</taxon>
        <taxon>Teleostei</taxon>
        <taxon>Neoteleostei</taxon>
        <taxon>Acanthomorphata</taxon>
        <taxon>Gobiaria</taxon>
        <taxon>Gobiiformes</taxon>
        <taxon>Gobioidei</taxon>
        <taxon>Gobiidae</taxon>
        <taxon>Gobionellinae</taxon>
        <taxon>Mugilogobius</taxon>
    </lineage>
</organism>
<proteinExistence type="predicted"/>
<sequence>MGIALQRTPYPSTFSPAGQAHNDAAPFRDASVPRKLTGPSEQQRGGGVMREVSIRGERPVNALPGRRGATKEAGPFKRAQSSSSHIPSIPQRCVKVGAAGPFSRGPP</sequence>
<dbReference type="Proteomes" id="UP001460270">
    <property type="component" value="Unassembled WGS sequence"/>
</dbReference>
<protein>
    <submittedName>
        <fullName evidence="2">Uncharacterized protein</fullName>
    </submittedName>
</protein>
<feature type="region of interest" description="Disordered" evidence="1">
    <location>
        <begin position="1"/>
        <end position="107"/>
    </location>
</feature>
<keyword evidence="3" id="KW-1185">Reference proteome</keyword>
<name>A0AAW0PK88_9GOBI</name>